<dbReference type="GO" id="GO:0009103">
    <property type="term" value="P:lipopolysaccharide biosynthetic process"/>
    <property type="evidence" value="ECO:0007669"/>
    <property type="project" value="UniProtKB-ARBA"/>
</dbReference>
<name>A0A2A6RLH0_9CHLR</name>
<keyword evidence="6 8" id="KW-1133">Transmembrane helix</keyword>
<dbReference type="AlphaFoldDB" id="A0A2A6RLH0"/>
<evidence type="ECO:0000256" key="2">
    <source>
        <dbReference type="ARBA" id="ARBA00022475"/>
    </source>
</evidence>
<keyword evidence="3" id="KW-0328">Glycosyltransferase</keyword>
<dbReference type="GO" id="GO:0016763">
    <property type="term" value="F:pentosyltransferase activity"/>
    <property type="evidence" value="ECO:0007669"/>
    <property type="project" value="TreeGrafter"/>
</dbReference>
<feature type="transmembrane region" description="Helical" evidence="8">
    <location>
        <begin position="167"/>
        <end position="187"/>
    </location>
</feature>
<feature type="transmembrane region" description="Helical" evidence="8">
    <location>
        <begin position="194"/>
        <end position="214"/>
    </location>
</feature>
<evidence type="ECO:0000256" key="8">
    <source>
        <dbReference type="SAM" id="Phobius"/>
    </source>
</evidence>
<feature type="transmembrane region" description="Helical" evidence="8">
    <location>
        <begin position="345"/>
        <end position="364"/>
    </location>
</feature>
<keyword evidence="2" id="KW-1003">Cell membrane</keyword>
<keyword evidence="7 8" id="KW-0472">Membrane</keyword>
<feature type="transmembrane region" description="Helical" evidence="8">
    <location>
        <begin position="456"/>
        <end position="475"/>
    </location>
</feature>
<feature type="transmembrane region" description="Helical" evidence="8">
    <location>
        <begin position="502"/>
        <end position="525"/>
    </location>
</feature>
<evidence type="ECO:0000313" key="10">
    <source>
        <dbReference type="Proteomes" id="UP000220527"/>
    </source>
</evidence>
<dbReference type="Proteomes" id="UP000220527">
    <property type="component" value="Unassembled WGS sequence"/>
</dbReference>
<evidence type="ECO:0008006" key="11">
    <source>
        <dbReference type="Google" id="ProtNLM"/>
    </source>
</evidence>
<evidence type="ECO:0000313" key="9">
    <source>
        <dbReference type="EMBL" id="PDW03729.1"/>
    </source>
</evidence>
<evidence type="ECO:0000256" key="6">
    <source>
        <dbReference type="ARBA" id="ARBA00022989"/>
    </source>
</evidence>
<dbReference type="OrthoDB" id="2020414at2"/>
<dbReference type="GO" id="GO:0005886">
    <property type="term" value="C:plasma membrane"/>
    <property type="evidence" value="ECO:0007669"/>
    <property type="project" value="UniProtKB-SubCell"/>
</dbReference>
<feature type="transmembrane region" description="Helical" evidence="8">
    <location>
        <begin position="371"/>
        <end position="390"/>
    </location>
</feature>
<gene>
    <name evidence="9" type="ORF">CJ255_07425</name>
</gene>
<dbReference type="RefSeq" id="WP_097643454.1">
    <property type="nucleotide sequence ID" value="NZ_NQWI01000023.1"/>
</dbReference>
<dbReference type="PANTHER" id="PTHR33908:SF11">
    <property type="entry name" value="MEMBRANE PROTEIN"/>
    <property type="match status" value="1"/>
</dbReference>
<evidence type="ECO:0000256" key="1">
    <source>
        <dbReference type="ARBA" id="ARBA00004651"/>
    </source>
</evidence>
<feature type="transmembrane region" description="Helical" evidence="8">
    <location>
        <begin position="320"/>
        <end position="339"/>
    </location>
</feature>
<feature type="transmembrane region" description="Helical" evidence="8">
    <location>
        <begin position="297"/>
        <end position="313"/>
    </location>
</feature>
<dbReference type="InterPro" id="IPR050297">
    <property type="entry name" value="LipidA_mod_glycosyltrf_83"/>
</dbReference>
<evidence type="ECO:0000256" key="7">
    <source>
        <dbReference type="ARBA" id="ARBA00023136"/>
    </source>
</evidence>
<dbReference type="EMBL" id="NQWI01000023">
    <property type="protein sequence ID" value="PDW03729.1"/>
    <property type="molecule type" value="Genomic_DNA"/>
</dbReference>
<organism evidence="9 10">
    <name type="scientific">Candidatus Viridilinea mediisalina</name>
    <dbReference type="NCBI Taxonomy" id="2024553"/>
    <lineage>
        <taxon>Bacteria</taxon>
        <taxon>Bacillati</taxon>
        <taxon>Chloroflexota</taxon>
        <taxon>Chloroflexia</taxon>
        <taxon>Chloroflexales</taxon>
        <taxon>Chloroflexineae</taxon>
        <taxon>Oscillochloridaceae</taxon>
        <taxon>Candidatus Viridilinea</taxon>
    </lineage>
</organism>
<reference evidence="10" key="1">
    <citation type="submission" date="2017-08" db="EMBL/GenBank/DDBJ databases">
        <authorList>
            <person name="Grouzdev D.S."/>
            <person name="Gaisin V.A."/>
            <person name="Rysina M.S."/>
            <person name="Gorlenko V.M."/>
        </authorList>
    </citation>
    <scope>NUCLEOTIDE SEQUENCE [LARGE SCALE GENOMIC DNA]</scope>
    <source>
        <strain evidence="10">Kir15-3F</strain>
    </source>
</reference>
<accession>A0A2A6RLH0</accession>
<comment type="subcellular location">
    <subcellularLocation>
        <location evidence="1">Cell membrane</location>
        <topology evidence="1">Multi-pass membrane protein</topology>
    </subcellularLocation>
</comment>
<feature type="transmembrane region" description="Helical" evidence="8">
    <location>
        <begin position="562"/>
        <end position="582"/>
    </location>
</feature>
<sequence>MAWLVEPCLLIGLLVAWVIGAGMVQRELTPQRIELTQPLIESEAHWAGLYDLEQWPAEPPFLYRWTSGYFFAQIPWAYHAAPRYAVHVRLSSGPGEPRPLTFLSNEQAFATTLPQAGFRVYRLLLPPPAEPEPNLRFAIAIEPWQQPGDPRPLGLMMTDLEFYRLPYTAPENLLIVSMGSALLWGLARWRGARVGGAFMLCTPLIIIFLILYAYLKPSPLTYATMVGFSFIAAGAGIFLAQGALLRLGIAILGSIMSFSGMIWASWLSDDAFISFHYAQNFLLGHGLVYNPGERVEGYTNFLYTMLIALVLWLEMDPILWSYQSGVIWALGLLLLTYTVGQRLLGSVWGGVAALFVATSQSLLLHSTRGGGLETAFYAMLIVLAISLYLWHMNEAEEGLPTRLRLCSVGIVLALASLTRPEGLLVFALTILHALVYDLRWSEWGHIRAFMRRKRGIIALIAPYLLIIIPFFLWRYSYYGEWLPNTFYAKTGGGGRAVMRGLAYSWSFAQTMGGPLLIIALGGFIANWRQRLGTWRGYMLLIVSIYTTYIIVVGGDHFRGERFFVPLVPLLAILLADGLATLISATKQRLQVYRTAQFLLICLLISYSFMALNRTREFEYIIRGLDESVDIWREIGWWMADHTTSEQSIAVAGAGAIAFYGQRTTIDMHGLNDHYIARVEMATMGTGPVGHEKRAPDYVLNQRRPTYIPHLWTDYFPNESYLTRDYQLITINTRYGRELLMWQRRPS</sequence>
<evidence type="ECO:0000256" key="3">
    <source>
        <dbReference type="ARBA" id="ARBA00022676"/>
    </source>
</evidence>
<keyword evidence="5 8" id="KW-0812">Transmembrane</keyword>
<feature type="transmembrane region" description="Helical" evidence="8">
    <location>
        <begin position="410"/>
        <end position="435"/>
    </location>
</feature>
<keyword evidence="10" id="KW-1185">Reference proteome</keyword>
<feature type="transmembrane region" description="Helical" evidence="8">
    <location>
        <begin position="247"/>
        <end position="266"/>
    </location>
</feature>
<comment type="caution">
    <text evidence="9">The sequence shown here is derived from an EMBL/GenBank/DDBJ whole genome shotgun (WGS) entry which is preliminary data.</text>
</comment>
<proteinExistence type="predicted"/>
<evidence type="ECO:0000256" key="4">
    <source>
        <dbReference type="ARBA" id="ARBA00022679"/>
    </source>
</evidence>
<protein>
    <recommendedName>
        <fullName evidence="11">Glycosyltransferase RgtA/B/C/D-like domain-containing protein</fullName>
    </recommendedName>
</protein>
<keyword evidence="4" id="KW-0808">Transferase</keyword>
<feature type="transmembrane region" description="Helical" evidence="8">
    <location>
        <begin position="537"/>
        <end position="556"/>
    </location>
</feature>
<evidence type="ECO:0000256" key="5">
    <source>
        <dbReference type="ARBA" id="ARBA00022692"/>
    </source>
</evidence>
<feature type="transmembrane region" description="Helical" evidence="8">
    <location>
        <begin position="220"/>
        <end position="240"/>
    </location>
</feature>
<dbReference type="PANTHER" id="PTHR33908">
    <property type="entry name" value="MANNOSYLTRANSFERASE YKCB-RELATED"/>
    <property type="match status" value="1"/>
</dbReference>
<feature type="transmembrane region" description="Helical" evidence="8">
    <location>
        <begin position="594"/>
        <end position="611"/>
    </location>
</feature>